<dbReference type="GO" id="GO:0006979">
    <property type="term" value="P:response to oxidative stress"/>
    <property type="evidence" value="ECO:0007669"/>
    <property type="project" value="InterPro"/>
</dbReference>
<proteinExistence type="predicted"/>
<comment type="subcellular location">
    <subcellularLocation>
        <location evidence="1">Secreted</location>
    </subcellularLocation>
</comment>
<dbReference type="OrthoDB" id="823504at2759"/>
<dbReference type="GO" id="GO:0004601">
    <property type="term" value="F:peroxidase activity"/>
    <property type="evidence" value="ECO:0007669"/>
    <property type="project" value="UniProtKB-KW"/>
</dbReference>
<keyword evidence="5" id="KW-0479">Metal-binding</keyword>
<dbReference type="GO" id="GO:0020037">
    <property type="term" value="F:heme binding"/>
    <property type="evidence" value="ECO:0007669"/>
    <property type="project" value="InterPro"/>
</dbReference>
<keyword evidence="3" id="KW-0575">Peroxidase</keyword>
<evidence type="ECO:0000313" key="7">
    <source>
        <dbReference type="Proteomes" id="UP000192578"/>
    </source>
</evidence>
<dbReference type="GO" id="GO:0046872">
    <property type="term" value="F:metal ion binding"/>
    <property type="evidence" value="ECO:0007669"/>
    <property type="project" value="UniProtKB-KW"/>
</dbReference>
<keyword evidence="7" id="KW-1185">Reference proteome</keyword>
<dbReference type="PRINTS" id="PR00457">
    <property type="entry name" value="ANPEROXIDASE"/>
</dbReference>
<name>A0A9X6NG11_HYPEX</name>
<dbReference type="InterPro" id="IPR010255">
    <property type="entry name" value="Haem_peroxidase_sf"/>
</dbReference>
<evidence type="ECO:0000256" key="2">
    <source>
        <dbReference type="ARBA" id="ARBA00022525"/>
    </source>
</evidence>
<keyword evidence="5" id="KW-0349">Heme</keyword>
<evidence type="ECO:0000313" key="6">
    <source>
        <dbReference type="EMBL" id="OWA52348.1"/>
    </source>
</evidence>
<sequence>MNPNWDDETLYQEARAIVAAQLQHIVFNEWLPVLLGPEAMNTLGLNLMPSGRYHRYDAKVNAGLANEFSAAAFRVGHTMATRVYTRLSGAHQPLPGIRLSNTFFKANEIYKVGMLDEVLCGMMDQSGKIVENSATTELSQHLFPSNGTALFGMDLISINIQRGRDHGLPAYMNWRKLCDLSTADKFAGLKGLRVFPDYD</sequence>
<dbReference type="EMBL" id="MTYJ01000263">
    <property type="protein sequence ID" value="OWA52348.1"/>
    <property type="molecule type" value="Genomic_DNA"/>
</dbReference>
<accession>A0A9X6NG11</accession>
<dbReference type="Gene3D" id="1.10.640.10">
    <property type="entry name" value="Haem peroxidase domain superfamily, animal type"/>
    <property type="match status" value="1"/>
</dbReference>
<evidence type="ECO:0000256" key="1">
    <source>
        <dbReference type="ARBA" id="ARBA00004613"/>
    </source>
</evidence>
<dbReference type="InterPro" id="IPR037120">
    <property type="entry name" value="Haem_peroxidase_sf_animal"/>
</dbReference>
<dbReference type="PROSITE" id="PS50292">
    <property type="entry name" value="PEROXIDASE_3"/>
    <property type="match status" value="1"/>
</dbReference>
<dbReference type="AlphaFoldDB" id="A0A9X6NG11"/>
<dbReference type="Proteomes" id="UP000192578">
    <property type="component" value="Unassembled WGS sequence"/>
</dbReference>
<keyword evidence="2" id="KW-0964">Secreted</keyword>
<organism evidence="6 7">
    <name type="scientific">Hypsibius exemplaris</name>
    <name type="common">Freshwater tardigrade</name>
    <dbReference type="NCBI Taxonomy" id="2072580"/>
    <lineage>
        <taxon>Eukaryota</taxon>
        <taxon>Metazoa</taxon>
        <taxon>Ecdysozoa</taxon>
        <taxon>Tardigrada</taxon>
        <taxon>Eutardigrada</taxon>
        <taxon>Parachela</taxon>
        <taxon>Hypsibioidea</taxon>
        <taxon>Hypsibiidae</taxon>
        <taxon>Hypsibius</taxon>
    </lineage>
</organism>
<dbReference type="GO" id="GO:0005576">
    <property type="term" value="C:extracellular region"/>
    <property type="evidence" value="ECO:0007669"/>
    <property type="project" value="UniProtKB-SubCell"/>
</dbReference>
<dbReference type="PANTHER" id="PTHR11475:SF4">
    <property type="entry name" value="CHORION PEROXIDASE"/>
    <property type="match status" value="1"/>
</dbReference>
<keyword evidence="4" id="KW-0325">Glycoprotein</keyword>
<dbReference type="PANTHER" id="PTHR11475">
    <property type="entry name" value="OXIDASE/PEROXIDASE"/>
    <property type="match status" value="1"/>
</dbReference>
<gene>
    <name evidence="6" type="ORF">BV898_16803</name>
</gene>
<feature type="binding site" description="axial binding residue" evidence="5">
    <location>
        <position position="77"/>
    </location>
    <ligand>
        <name>heme b</name>
        <dbReference type="ChEBI" id="CHEBI:60344"/>
    </ligand>
    <ligandPart>
        <name>Fe</name>
        <dbReference type="ChEBI" id="CHEBI:18248"/>
    </ligandPart>
</feature>
<keyword evidence="5" id="KW-0408">Iron</keyword>
<evidence type="ECO:0000256" key="4">
    <source>
        <dbReference type="ARBA" id="ARBA00023180"/>
    </source>
</evidence>
<comment type="caution">
    <text evidence="6">The sequence shown here is derived from an EMBL/GenBank/DDBJ whole genome shotgun (WGS) entry which is preliminary data.</text>
</comment>
<protein>
    <submittedName>
        <fullName evidence="6">Peroxidasin-like protein</fullName>
    </submittedName>
</protein>
<evidence type="ECO:0000256" key="5">
    <source>
        <dbReference type="PIRSR" id="PIRSR619791-2"/>
    </source>
</evidence>
<dbReference type="SUPFAM" id="SSF48113">
    <property type="entry name" value="Heme-dependent peroxidases"/>
    <property type="match status" value="1"/>
</dbReference>
<dbReference type="InterPro" id="IPR019791">
    <property type="entry name" value="Haem_peroxidase_animal"/>
</dbReference>
<keyword evidence="3" id="KW-0560">Oxidoreductase</keyword>
<dbReference type="Pfam" id="PF03098">
    <property type="entry name" value="An_peroxidase"/>
    <property type="match status" value="1"/>
</dbReference>
<evidence type="ECO:0000256" key="3">
    <source>
        <dbReference type="ARBA" id="ARBA00022559"/>
    </source>
</evidence>
<reference evidence="7" key="1">
    <citation type="submission" date="2017-01" db="EMBL/GenBank/DDBJ databases">
        <title>Comparative genomics of anhydrobiosis in the tardigrade Hypsibius dujardini.</title>
        <authorList>
            <person name="Yoshida Y."/>
            <person name="Koutsovoulos G."/>
            <person name="Laetsch D."/>
            <person name="Stevens L."/>
            <person name="Kumar S."/>
            <person name="Horikawa D."/>
            <person name="Ishino K."/>
            <person name="Komine S."/>
            <person name="Tomita M."/>
            <person name="Blaxter M."/>
            <person name="Arakawa K."/>
        </authorList>
    </citation>
    <scope>NUCLEOTIDE SEQUENCE [LARGE SCALE GENOMIC DNA]</scope>
    <source>
        <strain evidence="7">Z151</strain>
    </source>
</reference>